<gene>
    <name evidence="1" type="ORF">LWC34_51595</name>
</gene>
<organism evidence="1 2">
    <name type="scientific">Kibdelosporangium philippinense</name>
    <dbReference type="NCBI Taxonomy" id="211113"/>
    <lineage>
        <taxon>Bacteria</taxon>
        <taxon>Bacillati</taxon>
        <taxon>Actinomycetota</taxon>
        <taxon>Actinomycetes</taxon>
        <taxon>Pseudonocardiales</taxon>
        <taxon>Pseudonocardiaceae</taxon>
        <taxon>Kibdelosporangium</taxon>
    </lineage>
</organism>
<dbReference type="EMBL" id="JAJVCN010000004">
    <property type="protein sequence ID" value="MCE7011199.1"/>
    <property type="molecule type" value="Genomic_DNA"/>
</dbReference>
<proteinExistence type="predicted"/>
<accession>A0ABS8ZUD3</accession>
<dbReference type="Proteomes" id="UP001521150">
    <property type="component" value="Unassembled WGS sequence"/>
</dbReference>
<evidence type="ECO:0000313" key="2">
    <source>
        <dbReference type="Proteomes" id="UP001521150"/>
    </source>
</evidence>
<keyword evidence="2" id="KW-1185">Reference proteome</keyword>
<evidence type="ECO:0000313" key="1">
    <source>
        <dbReference type="EMBL" id="MCE7011199.1"/>
    </source>
</evidence>
<sequence length="227" mass="25684">MIATAAALITSTEVATAAPENEDYLCVEEVEVCETAGQLAGGSAQRATEYLRDYTTQVAASGHLIHPGPGQRRFFGWRLSRSMIEGDRIKLYRCQLINGRPVNCRYIGDIGVQAEYHLRNRYVSDMETAVVNLMNEPFMIRHSATCQPVSHECIPQPGFFASLFSRAKSTHGFEDFQLRTRATFSMTFQWEIDDPVTRTRALTRPFTSHSFICTQYLPPDRPGDCWF</sequence>
<reference evidence="1 2" key="1">
    <citation type="submission" date="2021-12" db="EMBL/GenBank/DDBJ databases">
        <title>Genome sequence of Kibdelosporangium philippinense ATCC 49844.</title>
        <authorList>
            <person name="Fedorov E.A."/>
            <person name="Omeragic M."/>
            <person name="Shalygina K.F."/>
            <person name="Maclea K.S."/>
        </authorList>
    </citation>
    <scope>NUCLEOTIDE SEQUENCE [LARGE SCALE GENOMIC DNA]</scope>
    <source>
        <strain evidence="1 2">ATCC 49844</strain>
    </source>
</reference>
<protein>
    <submittedName>
        <fullName evidence="1">Uncharacterized protein</fullName>
    </submittedName>
</protein>
<dbReference type="RefSeq" id="WP_233733571.1">
    <property type="nucleotide sequence ID" value="NZ_JAJVCN010000004.1"/>
</dbReference>
<comment type="caution">
    <text evidence="1">The sequence shown here is derived from an EMBL/GenBank/DDBJ whole genome shotgun (WGS) entry which is preliminary data.</text>
</comment>
<name>A0ABS8ZUD3_9PSEU</name>